<comment type="function">
    <text evidence="10">F(1)F(0) ATP synthase produces ATP from ADP in the presence of a proton or sodium gradient. F-type ATPases consist of two structural domains, F(1) containing the extramembraneous catalytic core and F(0) containing the membrane proton channel, linked together by a central stalk and a peripheral stalk. During catalysis, ATP synthesis in the catalytic domain of F(1) is coupled via a rotary mechanism of the central stalk subunits to proton translocation.</text>
</comment>
<dbReference type="PANTHER" id="PTHR34264">
    <property type="entry name" value="ATP SYNTHASE SUBUNIT B, CHLOROPLASTIC"/>
    <property type="match status" value="1"/>
</dbReference>
<feature type="transmembrane region" description="Helical" evidence="13">
    <location>
        <begin position="37"/>
        <end position="55"/>
    </location>
</feature>
<keyword evidence="12" id="KW-0175">Coiled coil</keyword>
<proteinExistence type="inferred from homology"/>
<keyword evidence="14" id="KW-0934">Plastid</keyword>
<dbReference type="EMBL" id="KP308097">
    <property type="protein sequence ID" value="AJH65975.1"/>
    <property type="molecule type" value="Genomic_DNA"/>
</dbReference>
<dbReference type="InterPro" id="IPR002146">
    <property type="entry name" value="ATP_synth_b/b'su_bac/chlpt"/>
</dbReference>
<protein>
    <submittedName>
        <fullName evidence="14">ATP synthase subunit b</fullName>
    </submittedName>
</protein>
<evidence type="ECO:0000256" key="2">
    <source>
        <dbReference type="ARBA" id="ARBA00022448"/>
    </source>
</evidence>
<dbReference type="CDD" id="cd06503">
    <property type="entry name" value="ATP-synt_Fo_b"/>
    <property type="match status" value="1"/>
</dbReference>
<evidence type="ECO:0000256" key="10">
    <source>
        <dbReference type="ARBA" id="ARBA00025198"/>
    </source>
</evidence>
<evidence type="ECO:0000256" key="11">
    <source>
        <dbReference type="RuleBase" id="RU003848"/>
    </source>
</evidence>
<dbReference type="PANTHER" id="PTHR34264:SF3">
    <property type="entry name" value="ATP SYNTHASE SUBUNIT B, CHLOROPLASTIC"/>
    <property type="match status" value="1"/>
</dbReference>
<evidence type="ECO:0000256" key="13">
    <source>
        <dbReference type="SAM" id="Phobius"/>
    </source>
</evidence>
<keyword evidence="2 11" id="KW-0813">Transport</keyword>
<dbReference type="GeneID" id="23629549"/>
<sequence length="188" mass="21399">MKIYLLHIKHMEIFNVIGQNILYSKVSFNSNFLEANVLNILLLLIGLIYVLKNFLGSILNDRQSKVLVAIRESEERLDQANMRLSEAEKQLAQTQIIINQIINEAETTAKKVRESILEQGKSDIQKLTQSSKASVKFAEDQVKLQIQQQITSLAIQKVTSEFKSQINSIMHSKIIDKSIMQLEGEISL</sequence>
<evidence type="ECO:0000256" key="3">
    <source>
        <dbReference type="ARBA" id="ARBA00022547"/>
    </source>
</evidence>
<gene>
    <name evidence="14" type="primary">atpF</name>
</gene>
<evidence type="ECO:0000256" key="5">
    <source>
        <dbReference type="ARBA" id="ARBA00022781"/>
    </source>
</evidence>
<evidence type="ECO:0000256" key="12">
    <source>
        <dbReference type="SAM" id="Coils"/>
    </source>
</evidence>
<dbReference type="GO" id="GO:0045259">
    <property type="term" value="C:proton-transporting ATP synthase complex"/>
    <property type="evidence" value="ECO:0007669"/>
    <property type="project" value="UniProtKB-KW"/>
</dbReference>
<keyword evidence="6 13" id="KW-1133">Transmembrane helix</keyword>
<keyword evidence="7 11" id="KW-0406">Ion transport</keyword>
<evidence type="ECO:0000313" key="14">
    <source>
        <dbReference type="EMBL" id="AJH65975.1"/>
    </source>
</evidence>
<dbReference type="GO" id="GO:0015078">
    <property type="term" value="F:proton transmembrane transporter activity"/>
    <property type="evidence" value="ECO:0007669"/>
    <property type="project" value="InterPro"/>
</dbReference>
<dbReference type="RefSeq" id="YP_009122217.1">
    <property type="nucleotide sequence ID" value="NC_026523.1"/>
</dbReference>
<organism evidence="14">
    <name type="scientific">Vertebrata lanosa</name>
    <dbReference type="NCBI Taxonomy" id="1261582"/>
    <lineage>
        <taxon>Eukaryota</taxon>
        <taxon>Rhodophyta</taxon>
        <taxon>Florideophyceae</taxon>
        <taxon>Rhodymeniophycidae</taxon>
        <taxon>Ceramiales</taxon>
        <taxon>Rhodomelaceae</taxon>
        <taxon>Polysiphonioideae</taxon>
        <taxon>Vertebrata</taxon>
    </lineage>
</organism>
<dbReference type="Pfam" id="PF00430">
    <property type="entry name" value="ATP-synt_B"/>
    <property type="match status" value="1"/>
</dbReference>
<evidence type="ECO:0000256" key="1">
    <source>
        <dbReference type="ARBA" id="ARBA00004167"/>
    </source>
</evidence>
<dbReference type="GO" id="GO:0015986">
    <property type="term" value="P:proton motive force-driven ATP synthesis"/>
    <property type="evidence" value="ECO:0007669"/>
    <property type="project" value="InterPro"/>
</dbReference>
<dbReference type="HAMAP" id="MF_01398">
    <property type="entry name" value="ATP_synth_b_bprime"/>
    <property type="match status" value="1"/>
</dbReference>
<comment type="subcellular location">
    <subcellularLocation>
        <location evidence="1">Membrane</location>
        <topology evidence="1">Single-pass membrane protein</topology>
    </subcellularLocation>
</comment>
<name>A0A0B5W3J9_9FLOR</name>
<keyword evidence="4 11" id="KW-0812">Transmembrane</keyword>
<keyword evidence="3 11" id="KW-0138">CF(0)</keyword>
<evidence type="ECO:0000256" key="7">
    <source>
        <dbReference type="ARBA" id="ARBA00023065"/>
    </source>
</evidence>
<reference evidence="14" key="1">
    <citation type="journal article" date="2015" name="J. Phycol.">
        <title>The Choreocolax polysiphoniae plastid forces a reevaluation of the evolutionary pathways to parasitism in red algae.</title>
        <authorList>
            <person name="Salomaki E.D."/>
            <person name="Nickles K.R."/>
            <person name="Lane C.E."/>
        </authorList>
    </citation>
    <scope>NUCLEOTIDE SEQUENCE</scope>
</reference>
<accession>A0A0B5W3J9</accession>
<keyword evidence="9" id="KW-0066">ATP synthesis</keyword>
<evidence type="ECO:0000256" key="4">
    <source>
        <dbReference type="ARBA" id="ARBA00022692"/>
    </source>
</evidence>
<evidence type="ECO:0000256" key="6">
    <source>
        <dbReference type="ARBA" id="ARBA00022989"/>
    </source>
</evidence>
<keyword evidence="5 11" id="KW-0375">Hydrogen ion transport</keyword>
<geneLocation type="plastid" evidence="14"/>
<dbReference type="AlphaFoldDB" id="A0A0B5W3J9"/>
<evidence type="ECO:0000256" key="8">
    <source>
        <dbReference type="ARBA" id="ARBA00023136"/>
    </source>
</evidence>
<feature type="coiled-coil region" evidence="12">
    <location>
        <begin position="70"/>
        <end position="104"/>
    </location>
</feature>
<comment type="similarity">
    <text evidence="11">Belongs to the ATPase B chain family.</text>
</comment>
<evidence type="ECO:0000256" key="9">
    <source>
        <dbReference type="ARBA" id="ARBA00023310"/>
    </source>
</evidence>
<keyword evidence="8 13" id="KW-0472">Membrane</keyword>